<dbReference type="PANTHER" id="PTHR13296:SF0">
    <property type="entry name" value="PRE-MRNA-SPLICING FACTOR SPF27"/>
    <property type="match status" value="1"/>
</dbReference>
<keyword evidence="6" id="KW-0539">Nucleus</keyword>
<comment type="similarity">
    <text evidence="2">Belongs to the SPF27 family.</text>
</comment>
<name>A0A9Q0RGI6_ANAIG</name>
<evidence type="ECO:0000256" key="5">
    <source>
        <dbReference type="ARBA" id="ARBA00023187"/>
    </source>
</evidence>
<comment type="caution">
    <text evidence="8">The sequence shown here is derived from an EMBL/GenBank/DDBJ whole genome shotgun (WGS) entry which is preliminary data.</text>
</comment>
<comment type="subcellular location">
    <subcellularLocation>
        <location evidence="1">Nucleus</location>
    </subcellularLocation>
</comment>
<dbReference type="GO" id="GO:0000974">
    <property type="term" value="C:Prp19 complex"/>
    <property type="evidence" value="ECO:0007669"/>
    <property type="project" value="TreeGrafter"/>
</dbReference>
<evidence type="ECO:0000313" key="9">
    <source>
        <dbReference type="Proteomes" id="UP001149090"/>
    </source>
</evidence>
<protein>
    <submittedName>
        <fullName evidence="8">Pre-mRNA-splicing factor spf27</fullName>
    </submittedName>
</protein>
<proteinExistence type="inferred from homology"/>
<evidence type="ECO:0000256" key="6">
    <source>
        <dbReference type="ARBA" id="ARBA00023242"/>
    </source>
</evidence>
<dbReference type="GO" id="GO:0006397">
    <property type="term" value="P:mRNA processing"/>
    <property type="evidence" value="ECO:0007669"/>
    <property type="project" value="UniProtKB-KW"/>
</dbReference>
<evidence type="ECO:0000313" key="8">
    <source>
        <dbReference type="EMBL" id="KAJ5079257.1"/>
    </source>
</evidence>
<dbReference type="EMBL" id="JAPDFW010000033">
    <property type="protein sequence ID" value="KAJ5079257.1"/>
    <property type="molecule type" value="Genomic_DNA"/>
</dbReference>
<reference evidence="8" key="1">
    <citation type="submission" date="2022-10" db="EMBL/GenBank/DDBJ databases">
        <title>Novel sulphate-reducing endosymbionts in the free-living metamonad Anaeramoeba.</title>
        <authorList>
            <person name="Jerlstrom-Hultqvist J."/>
            <person name="Cepicka I."/>
            <person name="Gallot-Lavallee L."/>
            <person name="Salas-Leiva D."/>
            <person name="Curtis B.A."/>
            <person name="Zahonova K."/>
            <person name="Pipaliya S."/>
            <person name="Dacks J."/>
            <person name="Roger A.J."/>
        </authorList>
    </citation>
    <scope>NUCLEOTIDE SEQUENCE</scope>
    <source>
        <strain evidence="8">BMAN</strain>
    </source>
</reference>
<sequence>MFQNLDFLAYCDTQIEKPEIKQKVQKLIEEEKRKSIKTINEYLKEITSQDQFNQEVDDFLLKELERIQKEKENRLDFEKKYQDAVELDLDSVGNDVEKMKEKISLMKQSLENQKIKIVNTELLSEYGENLHLQFNSNLNSTKQFYANQLQKNQEEIQELNNKRMYLQLLEFKNIEKMEKQWNDLVSKNFKTRKACEKMNQEFEALNEVKKAKK</sequence>
<dbReference type="Proteomes" id="UP001149090">
    <property type="component" value="Unassembled WGS sequence"/>
</dbReference>
<dbReference type="GO" id="GO:0008380">
    <property type="term" value="P:RNA splicing"/>
    <property type="evidence" value="ECO:0007669"/>
    <property type="project" value="UniProtKB-KW"/>
</dbReference>
<keyword evidence="5" id="KW-0508">mRNA splicing</keyword>
<evidence type="ECO:0000256" key="1">
    <source>
        <dbReference type="ARBA" id="ARBA00004123"/>
    </source>
</evidence>
<keyword evidence="4" id="KW-0747">Spliceosome</keyword>
<evidence type="ECO:0000256" key="7">
    <source>
        <dbReference type="SAM" id="Coils"/>
    </source>
</evidence>
<evidence type="ECO:0000256" key="2">
    <source>
        <dbReference type="ARBA" id="ARBA00010788"/>
    </source>
</evidence>
<feature type="coiled-coil region" evidence="7">
    <location>
        <begin position="61"/>
        <end position="169"/>
    </location>
</feature>
<keyword evidence="9" id="KW-1185">Reference proteome</keyword>
<keyword evidence="7" id="KW-0175">Coiled coil</keyword>
<dbReference type="AlphaFoldDB" id="A0A9Q0RGI6"/>
<dbReference type="InterPro" id="IPR008409">
    <property type="entry name" value="SPF27"/>
</dbReference>
<dbReference type="PANTHER" id="PTHR13296">
    <property type="entry name" value="BCAS2 PROTEIN"/>
    <property type="match status" value="1"/>
</dbReference>
<dbReference type="GO" id="GO:0071013">
    <property type="term" value="C:catalytic step 2 spliceosome"/>
    <property type="evidence" value="ECO:0007669"/>
    <property type="project" value="TreeGrafter"/>
</dbReference>
<dbReference type="OrthoDB" id="205794at2759"/>
<gene>
    <name evidence="8" type="ORF">M0811_04278</name>
</gene>
<dbReference type="Pfam" id="PF05700">
    <property type="entry name" value="BCAS2"/>
    <property type="match status" value="1"/>
</dbReference>
<evidence type="ECO:0000256" key="4">
    <source>
        <dbReference type="ARBA" id="ARBA00022728"/>
    </source>
</evidence>
<keyword evidence="3" id="KW-0507">mRNA processing</keyword>
<evidence type="ECO:0000256" key="3">
    <source>
        <dbReference type="ARBA" id="ARBA00022664"/>
    </source>
</evidence>
<organism evidence="8 9">
    <name type="scientific">Anaeramoeba ignava</name>
    <name type="common">Anaerobic marine amoeba</name>
    <dbReference type="NCBI Taxonomy" id="1746090"/>
    <lineage>
        <taxon>Eukaryota</taxon>
        <taxon>Metamonada</taxon>
        <taxon>Anaeramoebidae</taxon>
        <taxon>Anaeramoeba</taxon>
    </lineage>
</organism>
<dbReference type="GO" id="GO:0071011">
    <property type="term" value="C:precatalytic spliceosome"/>
    <property type="evidence" value="ECO:0007669"/>
    <property type="project" value="TreeGrafter"/>
</dbReference>
<accession>A0A9Q0RGI6</accession>